<dbReference type="RefSeq" id="WP_209910194.1">
    <property type="nucleotide sequence ID" value="NZ_BAAAMI010000023.1"/>
</dbReference>
<dbReference type="CDD" id="cd04186">
    <property type="entry name" value="GT_2_like_c"/>
    <property type="match status" value="1"/>
</dbReference>
<dbReference type="Pfam" id="PF00535">
    <property type="entry name" value="Glycos_transf_2"/>
    <property type="match status" value="2"/>
</dbReference>
<dbReference type="Proteomes" id="UP000766570">
    <property type="component" value="Unassembled WGS sequence"/>
</dbReference>
<dbReference type="CDD" id="cd00761">
    <property type="entry name" value="Glyco_tranf_GTA_type"/>
    <property type="match status" value="1"/>
</dbReference>
<dbReference type="NCBIfam" id="TIGR00696">
    <property type="entry name" value="wecG_tagA_cpsF"/>
    <property type="match status" value="1"/>
</dbReference>
<keyword evidence="3" id="KW-1185">Reference proteome</keyword>
<dbReference type="EMBL" id="JAGIOE010000001">
    <property type="protein sequence ID" value="MBP2375914.1"/>
    <property type="molecule type" value="Genomic_DNA"/>
</dbReference>
<protein>
    <submittedName>
        <fullName evidence="2">Exopolysaccharide biosynthesis WecB/TagA/CpsF family protein</fullName>
    </submittedName>
</protein>
<gene>
    <name evidence="2" type="ORF">JOF46_003826</name>
</gene>
<dbReference type="InterPro" id="IPR001173">
    <property type="entry name" value="Glyco_trans_2-like"/>
</dbReference>
<reference evidence="2 3" key="1">
    <citation type="submission" date="2021-03" db="EMBL/GenBank/DDBJ databases">
        <title>Sequencing the genomes of 1000 actinobacteria strains.</title>
        <authorList>
            <person name="Klenk H.-P."/>
        </authorList>
    </citation>
    <scope>NUCLEOTIDE SEQUENCE [LARGE SCALE GENOMIC DNA]</scope>
    <source>
        <strain evidence="2 3">DSM 15454</strain>
    </source>
</reference>
<dbReference type="Pfam" id="PF03808">
    <property type="entry name" value="Glyco_tran_WecG"/>
    <property type="match status" value="1"/>
</dbReference>
<comment type="caution">
    <text evidence="2">The sequence shown here is derived from an EMBL/GenBank/DDBJ whole genome shotgun (WGS) entry which is preliminary data.</text>
</comment>
<dbReference type="CDD" id="cd06533">
    <property type="entry name" value="Glyco_transf_WecG_TagA"/>
    <property type="match status" value="1"/>
</dbReference>
<organism evidence="2 3">
    <name type="scientific">Paeniglutamicibacter psychrophenolicus</name>
    <dbReference type="NCBI Taxonomy" id="257454"/>
    <lineage>
        <taxon>Bacteria</taxon>
        <taxon>Bacillati</taxon>
        <taxon>Actinomycetota</taxon>
        <taxon>Actinomycetes</taxon>
        <taxon>Micrococcales</taxon>
        <taxon>Micrococcaceae</taxon>
        <taxon>Paeniglutamicibacter</taxon>
    </lineage>
</organism>
<dbReference type="Gene3D" id="3.90.550.10">
    <property type="entry name" value="Spore Coat Polysaccharide Biosynthesis Protein SpsA, Chain A"/>
    <property type="match status" value="2"/>
</dbReference>
<evidence type="ECO:0000259" key="1">
    <source>
        <dbReference type="Pfam" id="PF00535"/>
    </source>
</evidence>
<evidence type="ECO:0000313" key="3">
    <source>
        <dbReference type="Proteomes" id="UP000766570"/>
    </source>
</evidence>
<evidence type="ECO:0000313" key="2">
    <source>
        <dbReference type="EMBL" id="MBP2375914.1"/>
    </source>
</evidence>
<feature type="domain" description="Glycosyltransferase 2-like" evidence="1">
    <location>
        <begin position="321"/>
        <end position="443"/>
    </location>
</feature>
<sequence length="916" mass="99842">MQQVDLVGVIVDLLDLDDALDRVTERARSSERVDAGHRPLSVVSANLDHIAQFGRLGRWYDTLDYSLGMPVSGSATSVRHGTNGDDWLVLLDGAPLVAEATRLTGKTWPRLAGSDIIGPLLDRAESEGLSVGFLGGSYVVQRVLSRTVTRNRPNLKVSGYWAPDRKDLVDHQASLGLAESIRSSHTQILVVGLGKPRQELWMAKYGLATGANVLLAFGAVVDFLAGSIQRAPNWASANGLEWAWRLALEPRRLARRYLVDDPPSLLRLKKESRLLPAPKPALQPSSDSPEHSLKDLLPMSRETETPGRFAASGQHADVAVLAVTYNNEDTVEDLVSSLREQANGLSLRVVVADNGSNDATLELLSMHDDVMAVSTGGNLGYAGGLNAVMRHAGDCEAVLVLNPDLRVEPNAIALLMDRMRRSGAGIVVPQLLESDGSTYVSLRREPSIATAVGDALCGARFTGRPGWASELDYDAESYQHPHRIDWATGAALLIESSLAKRLGAWDEQFFLYSEEVDYFRRAREGGASIWYEPAARMTHHMGGSGSSASLNALMSINRIRYVRKYHGKNYASGFRSAVLLAEALRVYKPSRRGILRTLLDENSWADLPRPSAGAQQSPSADFPSGTVIIPAHNEATVIARTLECLAELASTEAVEVIVACNGCSDETFRIASSFPGVRVIEVDAASKVAALNEADEMATRWPRVYLDADIEMTPTALKMVLDRLANSDVLAARPAFEYDDSQAAAPVKSFYRARRRIPATNQALWGAGVYGLTEAGHARFGKFPDLTADDLFVDQQFEPWEKAILNTPPVRVVTPRTVESLFAILQRNYRGQQEFVRQQADAKNSVGPVPTTFLGSGDTGSRRTVRQLIGSVRGPVSAFDALVYASFVVRARHKQKRASLVSPGSMWERDESSRAV</sequence>
<dbReference type="PANTHER" id="PTHR43179:SF7">
    <property type="entry name" value="RHAMNOSYLTRANSFERASE WBBL"/>
    <property type="match status" value="1"/>
</dbReference>
<dbReference type="PANTHER" id="PTHR43179">
    <property type="entry name" value="RHAMNOSYLTRANSFERASE WBBL"/>
    <property type="match status" value="1"/>
</dbReference>
<dbReference type="SUPFAM" id="SSF53448">
    <property type="entry name" value="Nucleotide-diphospho-sugar transferases"/>
    <property type="match status" value="2"/>
</dbReference>
<dbReference type="InterPro" id="IPR029044">
    <property type="entry name" value="Nucleotide-diphossugar_trans"/>
</dbReference>
<dbReference type="InterPro" id="IPR004629">
    <property type="entry name" value="WecG_TagA_CpsF"/>
</dbReference>
<proteinExistence type="predicted"/>
<accession>A0ABS4WI81</accession>
<feature type="domain" description="Glycosyltransferase 2-like" evidence="1">
    <location>
        <begin position="626"/>
        <end position="745"/>
    </location>
</feature>
<name>A0ABS4WI81_9MICC</name>